<dbReference type="PROSITE" id="PS51354">
    <property type="entry name" value="GLUTAREDOXIN_2"/>
    <property type="match status" value="1"/>
</dbReference>
<comment type="function">
    <text evidence="1">Monothiol glutaredoxin involved in the biogenesis of iron-sulfur clusters.</text>
</comment>
<dbReference type="Proteomes" id="UP000243084">
    <property type="component" value="Unassembled WGS sequence"/>
</dbReference>
<evidence type="ECO:0000256" key="3">
    <source>
        <dbReference type="ARBA" id="ARBA00009630"/>
    </source>
</evidence>
<dbReference type="Gene3D" id="3.40.30.10">
    <property type="entry name" value="Glutaredoxin"/>
    <property type="match status" value="1"/>
</dbReference>
<dbReference type="CDD" id="cd03028">
    <property type="entry name" value="GRX_PICOT_like"/>
    <property type="match status" value="1"/>
</dbReference>
<comment type="subunit">
    <text evidence="4">Homodimer.</text>
</comment>
<evidence type="ECO:0000256" key="9">
    <source>
        <dbReference type="ARBA" id="ARBA00023014"/>
    </source>
</evidence>
<name>A0A1I5XML3_9GAMM</name>
<evidence type="ECO:0000256" key="10">
    <source>
        <dbReference type="ARBA" id="ARBA00023284"/>
    </source>
</evidence>
<protein>
    <recommendedName>
        <fullName evidence="11">Glutaredoxin</fullName>
    </recommendedName>
</protein>
<dbReference type="GO" id="GO:0046872">
    <property type="term" value="F:metal ion binding"/>
    <property type="evidence" value="ECO:0007669"/>
    <property type="project" value="UniProtKB-KW"/>
</dbReference>
<feature type="binding site" evidence="13">
    <location>
        <position position="29"/>
    </location>
    <ligand>
        <name>[2Fe-2S] cluster</name>
        <dbReference type="ChEBI" id="CHEBI:190135"/>
        <note>ligand shared between dimeric partners</note>
    </ligand>
</feature>
<dbReference type="PIRSF" id="PIRSF005894">
    <property type="entry name" value="Monothiol_GRX"/>
    <property type="match status" value="1"/>
</dbReference>
<dbReference type="PANTHER" id="PTHR10293:SF72">
    <property type="entry name" value="MONOTHIOL GLUTAREDOXIN-S14, CHLOROPLASTIC"/>
    <property type="match status" value="1"/>
</dbReference>
<sequence length="107" mass="11684">MDIIETIKDQIASNPVLLYMKGSPNAPQCGFSARASQAVMACGEKFAYVDILQHPEIRASLPKYANWPTFPQLWVGGELVGGSDIILEMHEKGELQPLIKAAVNKGE</sequence>
<evidence type="ECO:0000256" key="7">
    <source>
        <dbReference type="ARBA" id="ARBA00022723"/>
    </source>
</evidence>
<keyword evidence="6 13" id="KW-0001">2Fe-2S</keyword>
<evidence type="ECO:0000256" key="12">
    <source>
        <dbReference type="PIRSR" id="PIRSR005894-1"/>
    </source>
</evidence>
<dbReference type="NCBIfam" id="TIGR00365">
    <property type="entry name" value="Grx4 family monothiol glutaredoxin"/>
    <property type="match status" value="1"/>
</dbReference>
<evidence type="ECO:0000259" key="14">
    <source>
        <dbReference type="Pfam" id="PF00462"/>
    </source>
</evidence>
<organism evidence="15 16">
    <name type="scientific">Geopseudomonas sagittaria</name>
    <dbReference type="NCBI Taxonomy" id="1135990"/>
    <lineage>
        <taxon>Bacteria</taxon>
        <taxon>Pseudomonadati</taxon>
        <taxon>Pseudomonadota</taxon>
        <taxon>Gammaproteobacteria</taxon>
        <taxon>Pseudomonadales</taxon>
        <taxon>Pseudomonadaceae</taxon>
        <taxon>Geopseudomonas</taxon>
    </lineage>
</organism>
<feature type="domain" description="Glutaredoxin" evidence="14">
    <location>
        <begin position="16"/>
        <end position="80"/>
    </location>
</feature>
<dbReference type="AlphaFoldDB" id="A0A1I5XML3"/>
<feature type="binding site" evidence="12">
    <location>
        <position position="21"/>
    </location>
    <ligand>
        <name>glutathione</name>
        <dbReference type="ChEBI" id="CHEBI:57925"/>
    </ligand>
</feature>
<dbReference type="InterPro" id="IPR036249">
    <property type="entry name" value="Thioredoxin-like_sf"/>
</dbReference>
<evidence type="ECO:0000313" key="16">
    <source>
        <dbReference type="Proteomes" id="UP000243084"/>
    </source>
</evidence>
<dbReference type="PANTHER" id="PTHR10293">
    <property type="entry name" value="GLUTAREDOXIN FAMILY MEMBER"/>
    <property type="match status" value="1"/>
</dbReference>
<keyword evidence="9 13" id="KW-0411">Iron-sulfur</keyword>
<evidence type="ECO:0000256" key="2">
    <source>
        <dbReference type="ARBA" id="ARBA00004496"/>
    </source>
</evidence>
<evidence type="ECO:0000256" key="1">
    <source>
        <dbReference type="ARBA" id="ARBA00002853"/>
    </source>
</evidence>
<keyword evidence="8 13" id="KW-0408">Iron</keyword>
<keyword evidence="7 13" id="KW-0479">Metal-binding</keyword>
<dbReference type="RefSeq" id="WP_092433913.1">
    <property type="nucleotide sequence ID" value="NZ_FOXM01000017.1"/>
</dbReference>
<comment type="similarity">
    <text evidence="3 11">Belongs to the glutaredoxin family. Monothiol subfamily.</text>
</comment>
<dbReference type="GO" id="GO:0051537">
    <property type="term" value="F:2 iron, 2 sulfur cluster binding"/>
    <property type="evidence" value="ECO:0007669"/>
    <property type="project" value="UniProtKB-KW"/>
</dbReference>
<feature type="binding site" evidence="12">
    <location>
        <begin position="83"/>
        <end position="84"/>
    </location>
    <ligand>
        <name>glutathione</name>
        <dbReference type="ChEBI" id="CHEBI:57925"/>
    </ligand>
</feature>
<gene>
    <name evidence="15" type="ORF">SAMN05216229_11715</name>
</gene>
<feature type="binding site" evidence="12">
    <location>
        <position position="58"/>
    </location>
    <ligand>
        <name>glutathione</name>
        <dbReference type="ChEBI" id="CHEBI:57925"/>
    </ligand>
</feature>
<reference evidence="16" key="1">
    <citation type="submission" date="2016-10" db="EMBL/GenBank/DDBJ databases">
        <authorList>
            <person name="Varghese N."/>
            <person name="Submissions S."/>
        </authorList>
    </citation>
    <scope>NUCLEOTIDE SEQUENCE [LARGE SCALE GENOMIC DNA]</scope>
    <source>
        <strain evidence="16">JCM 18195</strain>
    </source>
</reference>
<dbReference type="SUPFAM" id="SSF52833">
    <property type="entry name" value="Thioredoxin-like"/>
    <property type="match status" value="1"/>
</dbReference>
<dbReference type="Pfam" id="PF00462">
    <property type="entry name" value="Glutaredoxin"/>
    <property type="match status" value="1"/>
</dbReference>
<dbReference type="OrthoDB" id="9804115at2"/>
<dbReference type="InterPro" id="IPR002109">
    <property type="entry name" value="Glutaredoxin"/>
</dbReference>
<evidence type="ECO:0000256" key="13">
    <source>
        <dbReference type="PIRSR" id="PIRSR005894-2"/>
    </source>
</evidence>
<evidence type="ECO:0000256" key="6">
    <source>
        <dbReference type="ARBA" id="ARBA00022714"/>
    </source>
</evidence>
<accession>A0A1I5XML3</accession>
<evidence type="ECO:0000256" key="5">
    <source>
        <dbReference type="ARBA" id="ARBA00022490"/>
    </source>
</evidence>
<dbReference type="GO" id="GO:0005737">
    <property type="term" value="C:cytoplasm"/>
    <property type="evidence" value="ECO:0007669"/>
    <property type="project" value="UniProtKB-SubCell"/>
</dbReference>
<evidence type="ECO:0000256" key="8">
    <source>
        <dbReference type="ARBA" id="ARBA00023004"/>
    </source>
</evidence>
<keyword evidence="16" id="KW-1185">Reference proteome</keyword>
<evidence type="ECO:0000256" key="4">
    <source>
        <dbReference type="ARBA" id="ARBA00011738"/>
    </source>
</evidence>
<keyword evidence="5" id="KW-0963">Cytoplasm</keyword>
<dbReference type="InterPro" id="IPR014434">
    <property type="entry name" value="Monothiol_GRX"/>
</dbReference>
<evidence type="ECO:0000313" key="15">
    <source>
        <dbReference type="EMBL" id="SFQ33179.1"/>
    </source>
</evidence>
<dbReference type="FunFam" id="3.40.30.10:FF:000006">
    <property type="entry name" value="Glutaredoxin"/>
    <property type="match status" value="1"/>
</dbReference>
<dbReference type="InterPro" id="IPR004480">
    <property type="entry name" value="Monothiol_GRX-rel"/>
</dbReference>
<dbReference type="InterPro" id="IPR033658">
    <property type="entry name" value="GRX_PICOT-like"/>
</dbReference>
<dbReference type="GO" id="GO:0015036">
    <property type="term" value="F:disulfide oxidoreductase activity"/>
    <property type="evidence" value="ECO:0007669"/>
    <property type="project" value="InterPro"/>
</dbReference>
<dbReference type="EMBL" id="FOXM01000017">
    <property type="protein sequence ID" value="SFQ33179.1"/>
    <property type="molecule type" value="Genomic_DNA"/>
</dbReference>
<keyword evidence="10" id="KW-0676">Redox-active center</keyword>
<comment type="subcellular location">
    <subcellularLocation>
        <location evidence="2">Cytoplasm</location>
    </subcellularLocation>
</comment>
<feature type="binding site" evidence="12">
    <location>
        <position position="70"/>
    </location>
    <ligand>
        <name>glutathione</name>
        <dbReference type="ChEBI" id="CHEBI:57925"/>
    </ligand>
</feature>
<evidence type="ECO:0000256" key="11">
    <source>
        <dbReference type="PIRNR" id="PIRNR005894"/>
    </source>
</evidence>
<proteinExistence type="inferred from homology"/>